<accession>A0ABD3NPN2</accession>
<protein>
    <submittedName>
        <fullName evidence="1">Uncharacterized protein</fullName>
    </submittedName>
</protein>
<gene>
    <name evidence="1" type="ORF">ACHAWO_007244</name>
</gene>
<proteinExistence type="predicted"/>
<evidence type="ECO:0000313" key="2">
    <source>
        <dbReference type="Proteomes" id="UP001530400"/>
    </source>
</evidence>
<organism evidence="1 2">
    <name type="scientific">Cyclotella atomus</name>
    <dbReference type="NCBI Taxonomy" id="382360"/>
    <lineage>
        <taxon>Eukaryota</taxon>
        <taxon>Sar</taxon>
        <taxon>Stramenopiles</taxon>
        <taxon>Ochrophyta</taxon>
        <taxon>Bacillariophyta</taxon>
        <taxon>Coscinodiscophyceae</taxon>
        <taxon>Thalassiosirophycidae</taxon>
        <taxon>Stephanodiscales</taxon>
        <taxon>Stephanodiscaceae</taxon>
        <taxon>Cyclotella</taxon>
    </lineage>
</organism>
<dbReference type="AlphaFoldDB" id="A0ABD3NPN2"/>
<reference evidence="1 2" key="1">
    <citation type="submission" date="2024-10" db="EMBL/GenBank/DDBJ databases">
        <title>Updated reference genomes for cyclostephanoid diatoms.</title>
        <authorList>
            <person name="Roberts W.R."/>
            <person name="Alverson A.J."/>
        </authorList>
    </citation>
    <scope>NUCLEOTIDE SEQUENCE [LARGE SCALE GENOMIC DNA]</scope>
    <source>
        <strain evidence="1 2">AJA010-31</strain>
    </source>
</reference>
<dbReference type="EMBL" id="JALLPJ020001092">
    <property type="protein sequence ID" value="KAL3776586.1"/>
    <property type="molecule type" value="Genomic_DNA"/>
</dbReference>
<name>A0ABD3NPN2_9STRA</name>
<dbReference type="Proteomes" id="UP001530400">
    <property type="component" value="Unassembled WGS sequence"/>
</dbReference>
<evidence type="ECO:0000313" key="1">
    <source>
        <dbReference type="EMBL" id="KAL3776586.1"/>
    </source>
</evidence>
<keyword evidence="2" id="KW-1185">Reference proteome</keyword>
<sequence length="55" mass="5993">MLCFAIRGAIGILFVIFVDDNYGGNARKNLQITDGFALSLDSAQSSRQPSKTNQE</sequence>
<comment type="caution">
    <text evidence="1">The sequence shown here is derived from an EMBL/GenBank/DDBJ whole genome shotgun (WGS) entry which is preliminary data.</text>
</comment>